<reference evidence="1" key="1">
    <citation type="journal article" date="2015" name="Nature">
        <title>Complex archaea that bridge the gap between prokaryotes and eukaryotes.</title>
        <authorList>
            <person name="Spang A."/>
            <person name="Saw J.H."/>
            <person name="Jorgensen S.L."/>
            <person name="Zaremba-Niedzwiedzka K."/>
            <person name="Martijn J."/>
            <person name="Lind A.E."/>
            <person name="van Eijk R."/>
            <person name="Schleper C."/>
            <person name="Guy L."/>
            <person name="Ettema T.J."/>
        </authorList>
    </citation>
    <scope>NUCLEOTIDE SEQUENCE</scope>
</reference>
<name>A0A0F9HXS1_9ZZZZ</name>
<evidence type="ECO:0000313" key="1">
    <source>
        <dbReference type="EMBL" id="KKL86520.1"/>
    </source>
</evidence>
<accession>A0A0F9HXS1</accession>
<comment type="caution">
    <text evidence="1">The sequence shown here is derived from an EMBL/GenBank/DDBJ whole genome shotgun (WGS) entry which is preliminary data.</text>
</comment>
<gene>
    <name evidence="1" type="ORF">LCGC14_1943960</name>
</gene>
<protein>
    <submittedName>
        <fullName evidence="1">Uncharacterized protein</fullName>
    </submittedName>
</protein>
<dbReference type="EMBL" id="LAZR01021092">
    <property type="protein sequence ID" value="KKL86520.1"/>
    <property type="molecule type" value="Genomic_DNA"/>
</dbReference>
<dbReference type="AlphaFoldDB" id="A0A0F9HXS1"/>
<proteinExistence type="predicted"/>
<sequence length="28" mass="3489">MKKTLEEWDYFWNRKRMTRQASLGAENV</sequence>
<organism evidence="1">
    <name type="scientific">marine sediment metagenome</name>
    <dbReference type="NCBI Taxonomy" id="412755"/>
    <lineage>
        <taxon>unclassified sequences</taxon>
        <taxon>metagenomes</taxon>
        <taxon>ecological metagenomes</taxon>
    </lineage>
</organism>
<feature type="non-terminal residue" evidence="1">
    <location>
        <position position="28"/>
    </location>
</feature>